<sequence length="614" mass="68814">MSNVTPLRPFGRKEAPIPIPDPKSSYEPLLKKELGNRILSICLAFIAFIYLLYFIPSIDISRGQRLGMIGHLAATGFLTTVAFAFGALPLLILRGRTVSDKYNSLPSRGQTFLASISLARVWKTLGYFAASGFFLAWLYVSWINITEWDDSKLSVLSPTRRNIFRINERFFYLASFNASLGLVFAGRDIIRQRQVIRWPRHDDASNLHPSHNRYTPELIPYLVPCLSNNFSAGFTKYPRPILHAFGRTWSIDVPWGRLLALGLRTSFSWEFIESAFDYWASKHHAYVELAALARSSAPGAAARRTNLFTDTKTDPTLWNALSRQLLLALGQDYQCLIRRGKPTPAPVPAPPSASAANTPRTPRAPVTPLIRRPDILKPSPKSFFDPLASDSIATKNITTAVTEVTNDTAGIPKAFLATPSRPVERKVEKVVDVVKKEVAPPVLKLPRVDKTALILGALSWMEKKLPREWGVREWWTKTSIEREVRASLPDVYLDVVGVEALARLVSASLTEDNVGVVQRDISRILEAFIKILEVAESYQAELEKMIPSEDDPSFKTRDKESMRDLAQAIELVVSLIQTLRSGVGLICTTFSDRLEVYKFPPNTAQKLQVFMDCL</sequence>
<keyword evidence="7" id="KW-0653">Protein transport</keyword>
<evidence type="ECO:0000256" key="10">
    <source>
        <dbReference type="ARBA" id="ARBA00023132"/>
    </source>
</evidence>
<dbReference type="GO" id="GO:0015031">
    <property type="term" value="P:protein transport"/>
    <property type="evidence" value="ECO:0007669"/>
    <property type="project" value="UniProtKB-KW"/>
</dbReference>
<evidence type="ECO:0000313" key="15">
    <source>
        <dbReference type="EMBL" id="GJJ13019.1"/>
    </source>
</evidence>
<dbReference type="Proteomes" id="UP001050691">
    <property type="component" value="Unassembled WGS sequence"/>
</dbReference>
<dbReference type="GO" id="GO:0006999">
    <property type="term" value="P:nuclear pore organization"/>
    <property type="evidence" value="ECO:0007669"/>
    <property type="project" value="TreeGrafter"/>
</dbReference>
<comment type="caution">
    <text evidence="15">The sequence shown here is derived from an EMBL/GenBank/DDBJ whole genome shotgun (WGS) entry which is preliminary data.</text>
</comment>
<keyword evidence="8 14" id="KW-1133">Transmembrane helix</keyword>
<proteinExistence type="inferred from homology"/>
<keyword evidence="5 14" id="KW-0812">Transmembrane</keyword>
<reference evidence="15" key="1">
    <citation type="submission" date="2021-10" db="EMBL/GenBank/DDBJ databases">
        <title>De novo Genome Assembly of Clathrus columnatus (Basidiomycota, Fungi) Using Illumina and Nanopore Sequence Data.</title>
        <authorList>
            <person name="Ogiso-Tanaka E."/>
            <person name="Itagaki H."/>
            <person name="Hosoya T."/>
            <person name="Hosaka K."/>
        </authorList>
    </citation>
    <scope>NUCLEOTIDE SEQUENCE</scope>
    <source>
        <strain evidence="15">MO-923</strain>
    </source>
</reference>
<feature type="region of interest" description="Disordered" evidence="13">
    <location>
        <begin position="340"/>
        <end position="374"/>
    </location>
</feature>
<dbReference type="EMBL" id="BPWL01000008">
    <property type="protein sequence ID" value="GJJ13019.1"/>
    <property type="molecule type" value="Genomic_DNA"/>
</dbReference>
<dbReference type="GO" id="GO:0070762">
    <property type="term" value="C:nuclear pore transmembrane ring"/>
    <property type="evidence" value="ECO:0007669"/>
    <property type="project" value="TreeGrafter"/>
</dbReference>
<dbReference type="PANTHER" id="PTHR13269">
    <property type="entry name" value="NUCLEOPORIN NDC1"/>
    <property type="match status" value="1"/>
</dbReference>
<dbReference type="Pfam" id="PF09531">
    <property type="entry name" value="Ndc1_Nup"/>
    <property type="match status" value="2"/>
</dbReference>
<evidence type="ECO:0000256" key="7">
    <source>
        <dbReference type="ARBA" id="ARBA00022927"/>
    </source>
</evidence>
<evidence type="ECO:0000256" key="3">
    <source>
        <dbReference type="ARBA" id="ARBA00005760"/>
    </source>
</evidence>
<evidence type="ECO:0000313" key="16">
    <source>
        <dbReference type="Proteomes" id="UP001050691"/>
    </source>
</evidence>
<dbReference type="GO" id="GO:0005816">
    <property type="term" value="C:spindle pole body"/>
    <property type="evidence" value="ECO:0007669"/>
    <property type="project" value="TreeGrafter"/>
</dbReference>
<dbReference type="InterPro" id="IPR019049">
    <property type="entry name" value="Nucleoporin_prot_Ndc1/Nup"/>
</dbReference>
<dbReference type="AlphaFoldDB" id="A0AAV5AEF5"/>
<evidence type="ECO:0008006" key="17">
    <source>
        <dbReference type="Google" id="ProtNLM"/>
    </source>
</evidence>
<feature type="transmembrane region" description="Helical" evidence="14">
    <location>
        <begin position="68"/>
        <end position="93"/>
    </location>
</feature>
<organism evidence="15 16">
    <name type="scientific">Clathrus columnatus</name>
    <dbReference type="NCBI Taxonomy" id="1419009"/>
    <lineage>
        <taxon>Eukaryota</taxon>
        <taxon>Fungi</taxon>
        <taxon>Dikarya</taxon>
        <taxon>Basidiomycota</taxon>
        <taxon>Agaricomycotina</taxon>
        <taxon>Agaricomycetes</taxon>
        <taxon>Phallomycetidae</taxon>
        <taxon>Phallales</taxon>
        <taxon>Clathraceae</taxon>
        <taxon>Clathrus</taxon>
    </lineage>
</organism>
<evidence type="ECO:0000256" key="4">
    <source>
        <dbReference type="ARBA" id="ARBA00022448"/>
    </source>
</evidence>
<name>A0AAV5AEF5_9AGAM</name>
<feature type="compositionally biased region" description="Low complexity" evidence="13">
    <location>
        <begin position="352"/>
        <end position="361"/>
    </location>
</feature>
<evidence type="ECO:0000256" key="14">
    <source>
        <dbReference type="SAM" id="Phobius"/>
    </source>
</evidence>
<evidence type="ECO:0000256" key="1">
    <source>
        <dbReference type="ARBA" id="ARBA00004232"/>
    </source>
</evidence>
<gene>
    <name evidence="15" type="ORF">Clacol_007268</name>
</gene>
<evidence type="ECO:0000256" key="13">
    <source>
        <dbReference type="SAM" id="MobiDB-lite"/>
    </source>
</evidence>
<evidence type="ECO:0000256" key="9">
    <source>
        <dbReference type="ARBA" id="ARBA00023010"/>
    </source>
</evidence>
<accession>A0AAV5AEF5</accession>
<evidence type="ECO:0000256" key="6">
    <source>
        <dbReference type="ARBA" id="ARBA00022816"/>
    </source>
</evidence>
<comment type="similarity">
    <text evidence="3">Belongs to the NDC1 family.</text>
</comment>
<evidence type="ECO:0000256" key="2">
    <source>
        <dbReference type="ARBA" id="ARBA00004567"/>
    </source>
</evidence>
<keyword evidence="12" id="KW-0539">Nucleus</keyword>
<protein>
    <recommendedName>
        <fullName evidence="17">Nucleoporin NDC1</fullName>
    </recommendedName>
</protein>
<comment type="subcellular location">
    <subcellularLocation>
        <location evidence="1">Nucleus membrane</location>
        <topology evidence="1">Multi-pass membrane protein</topology>
    </subcellularLocation>
    <subcellularLocation>
        <location evidence="2">Nucleus</location>
        <location evidence="2">Nuclear pore complex</location>
    </subcellularLocation>
</comment>
<dbReference type="PANTHER" id="PTHR13269:SF6">
    <property type="entry name" value="NUCLEOPORIN NDC1"/>
    <property type="match status" value="1"/>
</dbReference>
<keyword evidence="16" id="KW-1185">Reference proteome</keyword>
<dbReference type="GO" id="GO:0030674">
    <property type="term" value="F:protein-macromolecule adaptor activity"/>
    <property type="evidence" value="ECO:0007669"/>
    <property type="project" value="TreeGrafter"/>
</dbReference>
<feature type="transmembrane region" description="Helical" evidence="14">
    <location>
        <begin position="38"/>
        <end position="56"/>
    </location>
</feature>
<evidence type="ECO:0000256" key="12">
    <source>
        <dbReference type="ARBA" id="ARBA00023242"/>
    </source>
</evidence>
<dbReference type="GO" id="GO:0051028">
    <property type="term" value="P:mRNA transport"/>
    <property type="evidence" value="ECO:0007669"/>
    <property type="project" value="UniProtKB-KW"/>
</dbReference>
<keyword evidence="10" id="KW-0906">Nuclear pore complex</keyword>
<evidence type="ECO:0000256" key="11">
    <source>
        <dbReference type="ARBA" id="ARBA00023136"/>
    </source>
</evidence>
<evidence type="ECO:0000256" key="5">
    <source>
        <dbReference type="ARBA" id="ARBA00022692"/>
    </source>
</evidence>
<evidence type="ECO:0000256" key="8">
    <source>
        <dbReference type="ARBA" id="ARBA00022989"/>
    </source>
</evidence>
<keyword evidence="4" id="KW-0813">Transport</keyword>
<keyword evidence="6" id="KW-0509">mRNA transport</keyword>
<keyword evidence="11 14" id="KW-0472">Membrane</keyword>
<keyword evidence="9" id="KW-0811">Translocation</keyword>
<dbReference type="GO" id="GO:0031965">
    <property type="term" value="C:nuclear membrane"/>
    <property type="evidence" value="ECO:0007669"/>
    <property type="project" value="UniProtKB-SubCell"/>
</dbReference>
<feature type="transmembrane region" description="Helical" evidence="14">
    <location>
        <begin position="125"/>
        <end position="145"/>
    </location>
</feature>